<comment type="catalytic activity">
    <reaction evidence="18 19">
        <text>L-seryl-[protein] + ATP = O-phospho-L-seryl-[protein] + ADP + H(+)</text>
        <dbReference type="Rhea" id="RHEA:17989"/>
        <dbReference type="Rhea" id="RHEA-COMP:9863"/>
        <dbReference type="Rhea" id="RHEA-COMP:11604"/>
        <dbReference type="ChEBI" id="CHEBI:15378"/>
        <dbReference type="ChEBI" id="CHEBI:29999"/>
        <dbReference type="ChEBI" id="CHEBI:30616"/>
        <dbReference type="ChEBI" id="CHEBI:83421"/>
        <dbReference type="ChEBI" id="CHEBI:456216"/>
        <dbReference type="EC" id="2.7.11.1"/>
    </reaction>
</comment>
<feature type="binding site" evidence="20">
    <location>
        <position position="527"/>
    </location>
    <ligand>
        <name>ATP</name>
        <dbReference type="ChEBI" id="CHEBI:30616"/>
    </ligand>
</feature>
<dbReference type="FunFam" id="2.90.10.10:FF:000002">
    <property type="entry name" value="Serine/threonine-protein kinase"/>
    <property type="match status" value="1"/>
</dbReference>
<keyword evidence="7 22" id="KW-0732">Signal</keyword>
<dbReference type="PROSITE" id="PS00107">
    <property type="entry name" value="PROTEIN_KINASE_ATP"/>
    <property type="match status" value="1"/>
</dbReference>
<dbReference type="InterPro" id="IPR017441">
    <property type="entry name" value="Protein_kinase_ATP_BS"/>
</dbReference>
<feature type="signal peptide" evidence="22">
    <location>
        <begin position="1"/>
        <end position="27"/>
    </location>
</feature>
<comment type="catalytic activity">
    <reaction evidence="17 19">
        <text>L-threonyl-[protein] + ATP = O-phospho-L-threonyl-[protein] + ADP + H(+)</text>
        <dbReference type="Rhea" id="RHEA:46608"/>
        <dbReference type="Rhea" id="RHEA-COMP:11060"/>
        <dbReference type="Rhea" id="RHEA-COMP:11605"/>
        <dbReference type="ChEBI" id="CHEBI:15378"/>
        <dbReference type="ChEBI" id="CHEBI:30013"/>
        <dbReference type="ChEBI" id="CHEBI:30616"/>
        <dbReference type="ChEBI" id="CHEBI:61977"/>
        <dbReference type="ChEBI" id="CHEBI:456216"/>
        <dbReference type="EC" id="2.7.11.1"/>
    </reaction>
</comment>
<dbReference type="Gene3D" id="1.10.510.10">
    <property type="entry name" value="Transferase(Phosphotransferase) domain 1"/>
    <property type="match status" value="1"/>
</dbReference>
<dbReference type="Pfam" id="PF00954">
    <property type="entry name" value="S_locus_glycop"/>
    <property type="match status" value="1"/>
</dbReference>
<dbReference type="SMART" id="SM00108">
    <property type="entry name" value="B_lectin"/>
    <property type="match status" value="1"/>
</dbReference>
<dbReference type="SUPFAM" id="SSF51110">
    <property type="entry name" value="alpha-D-mannose-specific plant lectins"/>
    <property type="match status" value="1"/>
</dbReference>
<dbReference type="PROSITE" id="PS50927">
    <property type="entry name" value="BULB_LECTIN"/>
    <property type="match status" value="1"/>
</dbReference>
<dbReference type="SUPFAM" id="SSF56112">
    <property type="entry name" value="Protein kinase-like (PK-like)"/>
    <property type="match status" value="1"/>
</dbReference>
<dbReference type="Gene3D" id="3.30.200.20">
    <property type="entry name" value="Phosphorylase Kinase, domain 1"/>
    <property type="match status" value="1"/>
</dbReference>
<dbReference type="PROSITE" id="PS50011">
    <property type="entry name" value="PROTEIN_KINASE_DOM"/>
    <property type="match status" value="1"/>
</dbReference>
<dbReference type="SMART" id="SM00473">
    <property type="entry name" value="PAN_AP"/>
    <property type="match status" value="1"/>
</dbReference>
<dbReference type="OrthoDB" id="643280at2759"/>
<dbReference type="InterPro" id="IPR036426">
    <property type="entry name" value="Bulb-type_lectin_dom_sf"/>
</dbReference>
<evidence type="ECO:0000256" key="15">
    <source>
        <dbReference type="ARBA" id="ARBA00023170"/>
    </source>
</evidence>
<evidence type="ECO:0000256" key="7">
    <source>
        <dbReference type="ARBA" id="ARBA00022729"/>
    </source>
</evidence>
<evidence type="ECO:0000256" key="14">
    <source>
        <dbReference type="ARBA" id="ARBA00023157"/>
    </source>
</evidence>
<keyword evidence="14" id="KW-1015">Disulfide bond</keyword>
<evidence type="ECO:0000256" key="8">
    <source>
        <dbReference type="ARBA" id="ARBA00022734"/>
    </source>
</evidence>
<dbReference type="InterPro" id="IPR001480">
    <property type="entry name" value="Bulb-type_lectin_dom"/>
</dbReference>
<dbReference type="AlphaFoldDB" id="A0A8K0H167"/>
<dbReference type="EMBL" id="VOIH02000006">
    <property type="protein sequence ID" value="KAF3443787.1"/>
    <property type="molecule type" value="Genomic_DNA"/>
</dbReference>
<dbReference type="PIRSF" id="PIRSF000641">
    <property type="entry name" value="SRK"/>
    <property type="match status" value="1"/>
</dbReference>
<evidence type="ECO:0000256" key="21">
    <source>
        <dbReference type="SAM" id="Phobius"/>
    </source>
</evidence>
<evidence type="ECO:0000256" key="2">
    <source>
        <dbReference type="ARBA" id="ARBA00022475"/>
    </source>
</evidence>
<keyword evidence="4" id="KW-0597">Phosphoprotein</keyword>
<keyword evidence="10 19" id="KW-0418">Kinase</keyword>
<evidence type="ECO:0000259" key="25">
    <source>
        <dbReference type="PROSITE" id="PS50948"/>
    </source>
</evidence>
<dbReference type="Gene3D" id="2.90.10.10">
    <property type="entry name" value="Bulb-type lectin domain"/>
    <property type="match status" value="1"/>
</dbReference>
<keyword evidence="16" id="KW-0325">Glycoprotein</keyword>
<evidence type="ECO:0000313" key="27">
    <source>
        <dbReference type="Proteomes" id="UP000796880"/>
    </source>
</evidence>
<keyword evidence="5 19" id="KW-0808">Transferase</keyword>
<dbReference type="Pfam" id="PF00069">
    <property type="entry name" value="Pkinase"/>
    <property type="match status" value="1"/>
</dbReference>
<dbReference type="GO" id="GO:0048544">
    <property type="term" value="P:recognition of pollen"/>
    <property type="evidence" value="ECO:0007669"/>
    <property type="project" value="InterPro"/>
</dbReference>
<dbReference type="CDD" id="cd14066">
    <property type="entry name" value="STKc_IRAK"/>
    <property type="match status" value="1"/>
</dbReference>
<evidence type="ECO:0000256" key="12">
    <source>
        <dbReference type="ARBA" id="ARBA00022989"/>
    </source>
</evidence>
<dbReference type="GO" id="GO:0005524">
    <property type="term" value="F:ATP binding"/>
    <property type="evidence" value="ECO:0007669"/>
    <property type="project" value="UniProtKB-UniRule"/>
</dbReference>
<dbReference type="FunFam" id="3.30.200.20:FF:000370">
    <property type="entry name" value="Receptor-like protein kinase 4"/>
    <property type="match status" value="1"/>
</dbReference>
<keyword evidence="12 21" id="KW-1133">Transmembrane helix</keyword>
<dbReference type="PROSITE" id="PS00108">
    <property type="entry name" value="PROTEIN_KINASE_ST"/>
    <property type="match status" value="1"/>
</dbReference>
<feature type="domain" description="Protein kinase" evidence="23">
    <location>
        <begin position="499"/>
        <end position="772"/>
    </location>
</feature>
<evidence type="ECO:0000256" key="3">
    <source>
        <dbReference type="ARBA" id="ARBA00022527"/>
    </source>
</evidence>
<evidence type="ECO:0000313" key="26">
    <source>
        <dbReference type="EMBL" id="KAF3443787.1"/>
    </source>
</evidence>
<evidence type="ECO:0000259" key="24">
    <source>
        <dbReference type="PROSITE" id="PS50927"/>
    </source>
</evidence>
<evidence type="ECO:0000256" key="17">
    <source>
        <dbReference type="ARBA" id="ARBA00047899"/>
    </source>
</evidence>
<evidence type="ECO:0000256" key="10">
    <source>
        <dbReference type="ARBA" id="ARBA00022777"/>
    </source>
</evidence>
<evidence type="ECO:0000256" key="22">
    <source>
        <dbReference type="SAM" id="SignalP"/>
    </source>
</evidence>
<dbReference type="Pfam" id="PF01453">
    <property type="entry name" value="B_lectin"/>
    <property type="match status" value="1"/>
</dbReference>
<evidence type="ECO:0000256" key="9">
    <source>
        <dbReference type="ARBA" id="ARBA00022741"/>
    </source>
</evidence>
<dbReference type="Proteomes" id="UP000796880">
    <property type="component" value="Unassembled WGS sequence"/>
</dbReference>
<keyword evidence="11 19" id="KW-0067">ATP-binding</keyword>
<dbReference type="CDD" id="cd01098">
    <property type="entry name" value="PAN_AP_plant"/>
    <property type="match status" value="1"/>
</dbReference>
<feature type="domain" description="Bulb-type lectin" evidence="24">
    <location>
        <begin position="28"/>
        <end position="150"/>
    </location>
</feature>
<keyword evidence="27" id="KW-1185">Reference proteome</keyword>
<feature type="chain" id="PRO_5035472411" description="Receptor-like serine/threonine-protein kinase" evidence="22">
    <location>
        <begin position="28"/>
        <end position="803"/>
    </location>
</feature>
<evidence type="ECO:0000259" key="23">
    <source>
        <dbReference type="PROSITE" id="PS50011"/>
    </source>
</evidence>
<dbReference type="FunFam" id="1.10.510.10:FF:000227">
    <property type="entry name" value="Serine/threonine-protein kinase"/>
    <property type="match status" value="1"/>
</dbReference>
<evidence type="ECO:0000256" key="5">
    <source>
        <dbReference type="ARBA" id="ARBA00022679"/>
    </source>
</evidence>
<keyword evidence="2" id="KW-1003">Cell membrane</keyword>
<evidence type="ECO:0000256" key="20">
    <source>
        <dbReference type="PROSITE-ProRule" id="PRU10141"/>
    </source>
</evidence>
<dbReference type="GO" id="GO:0004674">
    <property type="term" value="F:protein serine/threonine kinase activity"/>
    <property type="evidence" value="ECO:0007669"/>
    <property type="project" value="UniProtKB-KW"/>
</dbReference>
<gene>
    <name evidence="26" type="ORF">FNV43_RR13477</name>
</gene>
<evidence type="ECO:0000256" key="13">
    <source>
        <dbReference type="ARBA" id="ARBA00023136"/>
    </source>
</evidence>
<keyword evidence="6 21" id="KW-0812">Transmembrane</keyword>
<proteinExistence type="inferred from homology"/>
<dbReference type="PROSITE" id="PS50948">
    <property type="entry name" value="PAN"/>
    <property type="match status" value="1"/>
</dbReference>
<comment type="caution">
    <text evidence="26">The sequence shown here is derived from an EMBL/GenBank/DDBJ whole genome shotgun (WGS) entry which is preliminary data.</text>
</comment>
<evidence type="ECO:0000256" key="19">
    <source>
        <dbReference type="PIRNR" id="PIRNR000641"/>
    </source>
</evidence>
<keyword evidence="8" id="KW-0430">Lectin</keyword>
<dbReference type="InterPro" id="IPR003609">
    <property type="entry name" value="Pan_app"/>
</dbReference>
<evidence type="ECO:0000256" key="1">
    <source>
        <dbReference type="ARBA" id="ARBA00004251"/>
    </source>
</evidence>
<comment type="subcellular location">
    <subcellularLocation>
        <location evidence="1">Cell membrane</location>
        <topology evidence="1">Single-pass type I membrane protein</topology>
    </subcellularLocation>
</comment>
<comment type="similarity">
    <text evidence="19">Belongs to the protein kinase superfamily. Ser/Thr protein kinase family.</text>
</comment>
<feature type="domain" description="Apple" evidence="25">
    <location>
        <begin position="343"/>
        <end position="432"/>
    </location>
</feature>
<dbReference type="PANTHER" id="PTHR47974:SF19">
    <property type="entry name" value="RECEPTOR-LIKE SERINE_THREONINE-PROTEIN KINASE"/>
    <property type="match status" value="1"/>
</dbReference>
<dbReference type="PANTHER" id="PTHR47974">
    <property type="entry name" value="OS07G0415500 PROTEIN"/>
    <property type="match status" value="1"/>
</dbReference>
<organism evidence="26 27">
    <name type="scientific">Rhamnella rubrinervis</name>
    <dbReference type="NCBI Taxonomy" id="2594499"/>
    <lineage>
        <taxon>Eukaryota</taxon>
        <taxon>Viridiplantae</taxon>
        <taxon>Streptophyta</taxon>
        <taxon>Embryophyta</taxon>
        <taxon>Tracheophyta</taxon>
        <taxon>Spermatophyta</taxon>
        <taxon>Magnoliopsida</taxon>
        <taxon>eudicotyledons</taxon>
        <taxon>Gunneridae</taxon>
        <taxon>Pentapetalae</taxon>
        <taxon>rosids</taxon>
        <taxon>fabids</taxon>
        <taxon>Rosales</taxon>
        <taxon>Rhamnaceae</taxon>
        <taxon>rhamnoid group</taxon>
        <taxon>Rhamneae</taxon>
        <taxon>Rhamnella</taxon>
    </lineage>
</organism>
<keyword evidence="15" id="KW-0675">Receptor</keyword>
<sequence>MKNKYPRAVMLLVLFLCLFLKTHISDGADTVSANQSLSGDQTIVSAGGIFELGFHKPGNSSNYYICMWYKQIPERTILWVANREKPVSDRFSSVLTISHGNLVLFNQSQIPIWSTDLNSTTSSSVFAVLRDDGNLILTDGSKSATFLWQSFDNPTHAWLPGSKIAYNNVTKRKQRLISWKNKDDPAPGLYSLELDTSDNSYRILWNRSKTYWTSGRWNGKYFDKVPEMAENKVFDFKYVIDVNESYFVYYIRDNSTTYRHSMMDVSGQIKQLNWLNTSSGLSVFWQQPRQQCEVYALCGEFGSCNENSMPFCNCLKGFEPKLKSSWDLEDYSGGCQRKTKLMCGSNISTTGVNHNGERDKFFPMSSMSLPEDAQSVKAASAVECESTCLDDCSCTAYAFDGNNCSIWIKDLLNLKQTTEDESTGKKFYVRLAASELRAPKENNGIVIGVVVGGVAGFAVLIGLVVLILKQRHSIMEHGKVVAEGSLVAFDYRYLQNATKNFSDKLGGGGFGSVFKGTLPDSTVIAVKQLQSVSQGEKQFRAEVSTIGTIQHVNLVRLRGFCSEGTKKLLVYDYMPNSSLDSHLFHKKNSSFLKWETRYQIALGTARGLLYLHEKCRDCIIHCDIKPDNVLLDAEFSPKVADFGLAKLVGRDFSRVLTTMRGTRGYLAPEWISGAAITTKADVYSYGMMLFEFVSGRRNSEYYVEGELSFFPAYAAKVIIEGHDIFSLLDARLEGKADEEELIRLCRVACWCIQGNEAHRPSMGDIVQILEVIINVNLPPFPRLFQVLDENPDDTSFFEESSSS</sequence>
<dbReference type="InterPro" id="IPR000858">
    <property type="entry name" value="S_locus_glycoprot_dom"/>
</dbReference>
<dbReference type="SMART" id="SM00220">
    <property type="entry name" value="S_TKc"/>
    <property type="match status" value="1"/>
</dbReference>
<evidence type="ECO:0000256" key="4">
    <source>
        <dbReference type="ARBA" id="ARBA00022553"/>
    </source>
</evidence>
<dbReference type="InterPro" id="IPR011009">
    <property type="entry name" value="Kinase-like_dom_sf"/>
</dbReference>
<dbReference type="GO" id="GO:0030246">
    <property type="term" value="F:carbohydrate binding"/>
    <property type="evidence" value="ECO:0007669"/>
    <property type="project" value="UniProtKB-KW"/>
</dbReference>
<reference evidence="26" key="1">
    <citation type="submission" date="2020-03" db="EMBL/GenBank/DDBJ databases">
        <title>A high-quality chromosome-level genome assembly of a woody plant with both climbing and erect habits, Rhamnella rubrinervis.</title>
        <authorList>
            <person name="Lu Z."/>
            <person name="Yang Y."/>
            <person name="Zhu X."/>
            <person name="Sun Y."/>
        </authorList>
    </citation>
    <scope>NUCLEOTIDE SEQUENCE</scope>
    <source>
        <strain evidence="26">BYM</strain>
        <tissue evidence="26">Leaf</tissue>
    </source>
</reference>
<evidence type="ECO:0000256" key="16">
    <source>
        <dbReference type="ARBA" id="ARBA00023180"/>
    </source>
</evidence>
<dbReference type="InterPro" id="IPR008271">
    <property type="entry name" value="Ser/Thr_kinase_AS"/>
</dbReference>
<dbReference type="Pfam" id="PF08276">
    <property type="entry name" value="PAN_2"/>
    <property type="match status" value="1"/>
</dbReference>
<protein>
    <recommendedName>
        <fullName evidence="19">Receptor-like serine/threonine-protein kinase</fullName>
        <ecNumber evidence="19">2.7.11.1</ecNumber>
    </recommendedName>
</protein>
<keyword evidence="9 19" id="KW-0547">Nucleotide-binding</keyword>
<keyword evidence="3 19" id="KW-0723">Serine/threonine-protein kinase</keyword>
<feature type="transmembrane region" description="Helical" evidence="21">
    <location>
        <begin position="445"/>
        <end position="468"/>
    </location>
</feature>
<evidence type="ECO:0000256" key="18">
    <source>
        <dbReference type="ARBA" id="ARBA00048679"/>
    </source>
</evidence>
<name>A0A8K0H167_9ROSA</name>
<evidence type="ECO:0000256" key="6">
    <source>
        <dbReference type="ARBA" id="ARBA00022692"/>
    </source>
</evidence>
<dbReference type="InterPro" id="IPR000719">
    <property type="entry name" value="Prot_kinase_dom"/>
</dbReference>
<dbReference type="CDD" id="cd00028">
    <property type="entry name" value="B_lectin"/>
    <property type="match status" value="1"/>
</dbReference>
<evidence type="ECO:0000256" key="11">
    <source>
        <dbReference type="ARBA" id="ARBA00022840"/>
    </source>
</evidence>
<dbReference type="GO" id="GO:0005886">
    <property type="term" value="C:plasma membrane"/>
    <property type="evidence" value="ECO:0007669"/>
    <property type="project" value="UniProtKB-SubCell"/>
</dbReference>
<dbReference type="InterPro" id="IPR024171">
    <property type="entry name" value="SRK-like_kinase"/>
</dbReference>
<accession>A0A8K0H167</accession>
<keyword evidence="13 21" id="KW-0472">Membrane</keyword>
<dbReference type="EC" id="2.7.11.1" evidence="19"/>